<keyword evidence="9" id="KW-1185">Reference proteome</keyword>
<dbReference type="InterPro" id="IPR014710">
    <property type="entry name" value="RmlC-like_jellyroll"/>
</dbReference>
<evidence type="ECO:0000256" key="4">
    <source>
        <dbReference type="ARBA" id="ARBA00022432"/>
    </source>
</evidence>
<comment type="catalytic activity">
    <reaction evidence="6">
        <text>alpha-D-glucose 6-phosphate = beta-D-fructose 6-phosphate</text>
        <dbReference type="Rhea" id="RHEA:11816"/>
        <dbReference type="ChEBI" id="CHEBI:57634"/>
        <dbReference type="ChEBI" id="CHEBI:58225"/>
        <dbReference type="EC" id="5.3.1.9"/>
    </reaction>
</comment>
<evidence type="ECO:0000256" key="6">
    <source>
        <dbReference type="ARBA" id="ARBA00029321"/>
    </source>
</evidence>
<organism evidence="8 9">
    <name type="scientific">Enterococcus rivorum</name>
    <dbReference type="NCBI Taxonomy" id="762845"/>
    <lineage>
        <taxon>Bacteria</taxon>
        <taxon>Bacillati</taxon>
        <taxon>Bacillota</taxon>
        <taxon>Bacilli</taxon>
        <taxon>Lactobacillales</taxon>
        <taxon>Enterococcaceae</taxon>
        <taxon>Enterococcus</taxon>
    </lineage>
</organism>
<evidence type="ECO:0000256" key="3">
    <source>
        <dbReference type="ARBA" id="ARBA00011952"/>
    </source>
</evidence>
<dbReference type="InterPro" id="IPR010551">
    <property type="entry name" value="G6P_isomerase_prok"/>
</dbReference>
<evidence type="ECO:0000313" key="9">
    <source>
        <dbReference type="Proteomes" id="UP000095256"/>
    </source>
</evidence>
<evidence type="ECO:0000256" key="1">
    <source>
        <dbReference type="ARBA" id="ARBA00004926"/>
    </source>
</evidence>
<dbReference type="InterPro" id="IPR011051">
    <property type="entry name" value="RmlC_Cupin_sf"/>
</dbReference>
<dbReference type="STRING" id="762845.BCR26_02795"/>
<keyword evidence="5" id="KW-0324">Glycolysis</keyword>
<dbReference type="GO" id="GO:0005737">
    <property type="term" value="C:cytoplasm"/>
    <property type="evidence" value="ECO:0007669"/>
    <property type="project" value="InterPro"/>
</dbReference>
<gene>
    <name evidence="8" type="ORF">BCR26_02795</name>
</gene>
<dbReference type="EC" id="5.3.1.9" evidence="3"/>
<dbReference type="SUPFAM" id="SSF51182">
    <property type="entry name" value="RmlC-like cupins"/>
    <property type="match status" value="1"/>
</dbReference>
<proteinExistence type="inferred from homology"/>
<dbReference type="GO" id="GO:0006096">
    <property type="term" value="P:glycolytic process"/>
    <property type="evidence" value="ECO:0007669"/>
    <property type="project" value="UniProtKB-UniPathway"/>
</dbReference>
<dbReference type="AlphaFoldDB" id="A0A1E5KWZ5"/>
<dbReference type="Gene3D" id="2.60.120.10">
    <property type="entry name" value="Jelly Rolls"/>
    <property type="match status" value="1"/>
</dbReference>
<dbReference type="OrthoDB" id="5592106at2"/>
<comment type="caution">
    <text evidence="8">The sequence shown here is derived from an EMBL/GenBank/DDBJ whole genome shotgun (WGS) entry which is preliminary data.</text>
</comment>
<dbReference type="CDD" id="cd02218">
    <property type="entry name" value="cupin_PGI"/>
    <property type="match status" value="1"/>
</dbReference>
<evidence type="ECO:0000259" key="7">
    <source>
        <dbReference type="Pfam" id="PF06560"/>
    </source>
</evidence>
<evidence type="ECO:0000256" key="2">
    <source>
        <dbReference type="ARBA" id="ARBA00006542"/>
    </source>
</evidence>
<keyword evidence="4" id="KW-0312">Gluconeogenesis</keyword>
<accession>A0A1E5KWZ5</accession>
<sequence length="185" mass="20807">MILPATLFLKQQTASLEGTNVIRKQTTLRTLKGIFSDSKAFEQADPNTVIYEVEIHDNNLKEGHLGGLFFGISHIYPGKIGQEYYMTRGHVHQKIDTGEYYWGIDGTGLLLLTTPTGETIIKEMIPESVHYIPGKYAHRLINTGKTTLSVGACWLTESGHDYRNNDSLFHKKVLEIDGQQTIINQ</sequence>
<dbReference type="EMBL" id="MIEK01000023">
    <property type="protein sequence ID" value="OEH82376.1"/>
    <property type="molecule type" value="Genomic_DNA"/>
</dbReference>
<dbReference type="GO" id="GO:0004347">
    <property type="term" value="F:glucose-6-phosphate isomerase activity"/>
    <property type="evidence" value="ECO:0007669"/>
    <property type="project" value="UniProtKB-EC"/>
</dbReference>
<dbReference type="UniPathway" id="UPA00109">
    <property type="reaction ID" value="UER00181"/>
</dbReference>
<comment type="similarity">
    <text evidence="2">Belongs to the archaeal-type GPI family.</text>
</comment>
<comment type="pathway">
    <text evidence="1">Carbohydrate degradation; glycolysis; D-glyceraldehyde 3-phosphate and glycerone phosphate from D-glucose: step 2/4.</text>
</comment>
<dbReference type="GO" id="GO:0006094">
    <property type="term" value="P:gluconeogenesis"/>
    <property type="evidence" value="ECO:0007669"/>
    <property type="project" value="UniProtKB-KW"/>
</dbReference>
<feature type="domain" description="Glucose-6-phosphate isomerase prokaryote" evidence="7">
    <location>
        <begin position="27"/>
        <end position="163"/>
    </location>
</feature>
<evidence type="ECO:0000256" key="5">
    <source>
        <dbReference type="ARBA" id="ARBA00023152"/>
    </source>
</evidence>
<dbReference type="RefSeq" id="WP_069698651.1">
    <property type="nucleotide sequence ID" value="NZ_JAGGMA010000001.1"/>
</dbReference>
<protein>
    <recommendedName>
        <fullName evidence="3">glucose-6-phosphate isomerase</fullName>
        <ecNumber evidence="3">5.3.1.9</ecNumber>
    </recommendedName>
</protein>
<name>A0A1E5KWZ5_9ENTE</name>
<reference evidence="8 9" key="1">
    <citation type="submission" date="2016-09" db="EMBL/GenBank/DDBJ databases">
        <authorList>
            <person name="Capua I."/>
            <person name="De Benedictis P."/>
            <person name="Joannis T."/>
            <person name="Lombin L.H."/>
            <person name="Cattoli G."/>
        </authorList>
    </citation>
    <scope>NUCLEOTIDE SEQUENCE [LARGE SCALE GENOMIC DNA]</scope>
    <source>
        <strain evidence="8 9">LMG 25899</strain>
    </source>
</reference>
<dbReference type="Pfam" id="PF06560">
    <property type="entry name" value="GPI"/>
    <property type="match status" value="1"/>
</dbReference>
<evidence type="ECO:0000313" key="8">
    <source>
        <dbReference type="EMBL" id="OEH82376.1"/>
    </source>
</evidence>
<dbReference type="Proteomes" id="UP000095256">
    <property type="component" value="Unassembled WGS sequence"/>
</dbReference>